<keyword evidence="5" id="KW-1185">Reference proteome</keyword>
<reference evidence="4 5" key="2">
    <citation type="submission" date="2024-05" db="EMBL/GenBank/DDBJ databases">
        <authorList>
            <person name="Chen Y."/>
            <person name="Shah S."/>
            <person name="Dougan E. K."/>
            <person name="Thang M."/>
            <person name="Chan C."/>
        </authorList>
    </citation>
    <scope>NUCLEOTIDE SEQUENCE [LARGE SCALE GENOMIC DNA]</scope>
</reference>
<evidence type="ECO:0000256" key="1">
    <source>
        <dbReference type="SAM" id="Coils"/>
    </source>
</evidence>
<dbReference type="OrthoDB" id="441243at2759"/>
<protein>
    <submittedName>
        <fullName evidence="4">Ubiquitinyl hydrolase 1</fullName>
    </submittedName>
</protein>
<feature type="region of interest" description="Disordered" evidence="2">
    <location>
        <begin position="793"/>
        <end position="850"/>
    </location>
</feature>
<dbReference type="Proteomes" id="UP001152797">
    <property type="component" value="Unassembled WGS sequence"/>
</dbReference>
<evidence type="ECO:0000313" key="4">
    <source>
        <dbReference type="EMBL" id="CAL4805781.1"/>
    </source>
</evidence>
<feature type="compositionally biased region" description="Pro residues" evidence="2">
    <location>
        <begin position="804"/>
        <end position="819"/>
    </location>
</feature>
<dbReference type="EMBL" id="CAMXCT030006696">
    <property type="protein sequence ID" value="CAL4805781.1"/>
    <property type="molecule type" value="Genomic_DNA"/>
</dbReference>
<feature type="coiled-coil region" evidence="1">
    <location>
        <begin position="188"/>
        <end position="215"/>
    </location>
</feature>
<dbReference type="EMBL" id="CAMXCT020006696">
    <property type="protein sequence ID" value="CAL1171844.1"/>
    <property type="molecule type" value="Genomic_DNA"/>
</dbReference>
<keyword evidence="4" id="KW-0378">Hydrolase</keyword>
<organism evidence="3">
    <name type="scientific">Cladocopium goreaui</name>
    <dbReference type="NCBI Taxonomy" id="2562237"/>
    <lineage>
        <taxon>Eukaryota</taxon>
        <taxon>Sar</taxon>
        <taxon>Alveolata</taxon>
        <taxon>Dinophyceae</taxon>
        <taxon>Suessiales</taxon>
        <taxon>Symbiodiniaceae</taxon>
        <taxon>Cladocopium</taxon>
    </lineage>
</organism>
<evidence type="ECO:0000313" key="5">
    <source>
        <dbReference type="Proteomes" id="UP001152797"/>
    </source>
</evidence>
<sequence>MAAEDFKSQLLGILHSAASEVTLASHQAWVGEILAALKAEGEEIHVPQDFAESQIESARLLFLACGLEDEGDTFRLPAEGQEVPLATAFLAEYAAQLAKEGTPQSRPEEGLEEVPADAKDVNISWRSEALAEMLSKTWQEEEARKAHPRAGSRLTREMMLQLGAAFERQPFGSDSCAIHSLNNLLQPKRSSEEAAAKLQEALQAAAKDEQNEEKESWVSTTGVVGPFSMATLRAAESESREEEMACRGFVPPKVTQLSLLRADSGLSWKGAEQRTGMFDVEAVKLAARSNGYEVIDVEPKPLWQESEVSSYLSAAKDLKERWFRGFLVHERIPGRAMHYYSILYWPSEPSETETSESWMILDSLDRDDSPRNRLLTTEDVISLHDQNGEFFRSWLLRWYPVVDRHAAIESLQAAVSRGMTQATTEDDSSPLSEVHAETELDACRWNVALAARRLLEASRHVGHELQVLQLVVSEEEARASLEATEWNFAEAVQHQSQRLLNHAKASSEESCFTCFRPSLAAVSAYAALSLTDWDSRRSAELLLLQERAQVAVGGDISLSAAAAALKESSSVHQALLIIQLIHEINKDQVDQDQQRDQFSIDEAFAARLLRHADGEVSTARQMAQVLRQFPSVPLAICAEALRRGESAAAACMLLKDFEDQVCSLVSSLATRVSSTKGKESASILTTAECQEISRLALESASWNPDVAFTLAESHALSLIQVRREIALLLQAGRSQAVATLQSEEPGEVATALSALDAMNDLQNLPPSVLLAQLQDCDMNPSAAARQLVAQQTGTGGYEGEGKPRPAPPPPPVPPVPARPRPAERMSRLSPRKKKDGTGRKGKDGKDCVTM</sequence>
<evidence type="ECO:0000313" key="3">
    <source>
        <dbReference type="EMBL" id="CAI4018469.1"/>
    </source>
</evidence>
<proteinExistence type="predicted"/>
<keyword evidence="1" id="KW-0175">Coiled coil</keyword>
<gene>
    <name evidence="3" type="ORF">C1SCF055_LOCUS43032</name>
</gene>
<dbReference type="GO" id="GO:0016787">
    <property type="term" value="F:hydrolase activity"/>
    <property type="evidence" value="ECO:0007669"/>
    <property type="project" value="UniProtKB-KW"/>
</dbReference>
<dbReference type="AlphaFoldDB" id="A0A9P1GP18"/>
<name>A0A9P1GP18_9DINO</name>
<comment type="caution">
    <text evidence="3">The sequence shown here is derived from an EMBL/GenBank/DDBJ whole genome shotgun (WGS) entry which is preliminary data.</text>
</comment>
<feature type="compositionally biased region" description="Basic and acidic residues" evidence="2">
    <location>
        <begin position="835"/>
        <end position="850"/>
    </location>
</feature>
<accession>A0A9P1GP18</accession>
<evidence type="ECO:0000256" key="2">
    <source>
        <dbReference type="SAM" id="MobiDB-lite"/>
    </source>
</evidence>
<dbReference type="EMBL" id="CAMXCT010006696">
    <property type="protein sequence ID" value="CAI4018469.1"/>
    <property type="molecule type" value="Genomic_DNA"/>
</dbReference>
<reference evidence="3" key="1">
    <citation type="submission" date="2022-10" db="EMBL/GenBank/DDBJ databases">
        <authorList>
            <person name="Chen Y."/>
            <person name="Dougan E. K."/>
            <person name="Chan C."/>
            <person name="Rhodes N."/>
            <person name="Thang M."/>
        </authorList>
    </citation>
    <scope>NUCLEOTIDE SEQUENCE</scope>
</reference>